<organism evidence="2 3">
    <name type="scientific">Algoriphagus hitonicola</name>
    <dbReference type="NCBI Taxonomy" id="435880"/>
    <lineage>
        <taxon>Bacteria</taxon>
        <taxon>Pseudomonadati</taxon>
        <taxon>Bacteroidota</taxon>
        <taxon>Cytophagia</taxon>
        <taxon>Cytophagales</taxon>
        <taxon>Cyclobacteriaceae</taxon>
        <taxon>Algoriphagus</taxon>
    </lineage>
</organism>
<dbReference type="RefSeq" id="WP_143071008.1">
    <property type="nucleotide sequence ID" value="NZ_FOPC01000001.1"/>
</dbReference>
<gene>
    <name evidence="2" type="ORF">SAMN04487988_1019</name>
</gene>
<accession>A0A1I2NB04</accession>
<dbReference type="AlphaFoldDB" id="A0A1I2NB04"/>
<evidence type="ECO:0000256" key="1">
    <source>
        <dbReference type="SAM" id="SignalP"/>
    </source>
</evidence>
<evidence type="ECO:0000313" key="3">
    <source>
        <dbReference type="Proteomes" id="UP000199642"/>
    </source>
</evidence>
<dbReference type="Proteomes" id="UP000199642">
    <property type="component" value="Unassembled WGS sequence"/>
</dbReference>
<dbReference type="STRING" id="435880.SAMN04487988_1019"/>
<protein>
    <submittedName>
        <fullName evidence="2">Uncharacterized protein</fullName>
    </submittedName>
</protein>
<proteinExistence type="predicted"/>
<feature type="signal peptide" evidence="1">
    <location>
        <begin position="1"/>
        <end position="22"/>
    </location>
</feature>
<keyword evidence="1" id="KW-0732">Signal</keyword>
<evidence type="ECO:0000313" key="2">
    <source>
        <dbReference type="EMBL" id="SFG00763.1"/>
    </source>
</evidence>
<reference evidence="3" key="1">
    <citation type="submission" date="2016-10" db="EMBL/GenBank/DDBJ databases">
        <authorList>
            <person name="Varghese N."/>
            <person name="Submissions S."/>
        </authorList>
    </citation>
    <scope>NUCLEOTIDE SEQUENCE [LARGE SCALE GENOMIC DNA]</scope>
    <source>
        <strain evidence="3">DSM 19315</strain>
    </source>
</reference>
<name>A0A1I2NB04_9BACT</name>
<sequence>MKKLIVTLLLFIGIWSQNTSYADVTRYFCTETWSNGHTTFTRENHCYGTQSSCESSCQIAEDCEKECEEDTEEQDPGLG</sequence>
<feature type="chain" id="PRO_5011481419" evidence="1">
    <location>
        <begin position="23"/>
        <end position="79"/>
    </location>
</feature>
<keyword evidence="3" id="KW-1185">Reference proteome</keyword>
<dbReference type="EMBL" id="FOPC01000001">
    <property type="protein sequence ID" value="SFG00763.1"/>
    <property type="molecule type" value="Genomic_DNA"/>
</dbReference>